<proteinExistence type="predicted"/>
<evidence type="ECO:0000313" key="2">
    <source>
        <dbReference type="EMBL" id="KAL3677896.1"/>
    </source>
</evidence>
<organism evidence="2 3">
    <name type="scientific">Riccia sorocarpa</name>
    <dbReference type="NCBI Taxonomy" id="122646"/>
    <lineage>
        <taxon>Eukaryota</taxon>
        <taxon>Viridiplantae</taxon>
        <taxon>Streptophyta</taxon>
        <taxon>Embryophyta</taxon>
        <taxon>Marchantiophyta</taxon>
        <taxon>Marchantiopsida</taxon>
        <taxon>Marchantiidae</taxon>
        <taxon>Marchantiales</taxon>
        <taxon>Ricciaceae</taxon>
        <taxon>Riccia</taxon>
    </lineage>
</organism>
<accession>A0ABD3GH18</accession>
<dbReference type="EMBL" id="JBJQOH010000007">
    <property type="protein sequence ID" value="KAL3677896.1"/>
    <property type="molecule type" value="Genomic_DNA"/>
</dbReference>
<keyword evidence="3" id="KW-1185">Reference proteome</keyword>
<dbReference type="AlphaFoldDB" id="A0ABD3GH18"/>
<name>A0ABD3GH18_9MARC</name>
<dbReference type="Proteomes" id="UP001633002">
    <property type="component" value="Unassembled WGS sequence"/>
</dbReference>
<feature type="region of interest" description="Disordered" evidence="1">
    <location>
        <begin position="201"/>
        <end position="274"/>
    </location>
</feature>
<evidence type="ECO:0000256" key="1">
    <source>
        <dbReference type="SAM" id="MobiDB-lite"/>
    </source>
</evidence>
<gene>
    <name evidence="2" type="ORF">R1sor_020852</name>
</gene>
<protein>
    <submittedName>
        <fullName evidence="2">Uncharacterized protein</fullName>
    </submittedName>
</protein>
<evidence type="ECO:0000313" key="3">
    <source>
        <dbReference type="Proteomes" id="UP001633002"/>
    </source>
</evidence>
<reference evidence="2 3" key="1">
    <citation type="submission" date="2024-09" db="EMBL/GenBank/DDBJ databases">
        <title>Chromosome-scale assembly of Riccia sorocarpa.</title>
        <authorList>
            <person name="Paukszto L."/>
        </authorList>
    </citation>
    <scope>NUCLEOTIDE SEQUENCE [LARGE SCALE GENOMIC DNA]</scope>
    <source>
        <strain evidence="2">LP-2024</strain>
        <tissue evidence="2">Aerial parts of the thallus</tissue>
    </source>
</reference>
<sequence>MIVSFQGFYIVAVWRREILIEISFRESTCSSFTFAPYPILQEIIAVVKAKPFTIEDIVNKTNIRKSKLRWFLREAINVYGARSIFLAAAKKEPVNIGIVAWLGVENDTVDVLVQNDKELVSYELLVETFSVKECDSSVKAVVGAFVDIDALELAIVGDSKWKFIERDCVKLALRLGILSPPEGVAVADMVPHNVEWAAFKDKQERENKKKGGQTQPPVAVHVGQPSEVSPNVDRAKKKKHDGGGFGKASGSAPSLPQPLSDVVGEPSDSEGPPDYMMPDNTPMDYSAADVSFLVTQSPKIQPLSAISEVEMDKDEKNRIRREAIIRCLVDQSVLRILNISLRRIRIGRNGVLTTSVLATNRL</sequence>
<comment type="caution">
    <text evidence="2">The sequence shown here is derived from an EMBL/GenBank/DDBJ whole genome shotgun (WGS) entry which is preliminary data.</text>
</comment>